<dbReference type="OrthoDB" id="9778052at2"/>
<accession>A0A3G9KAY9</accession>
<evidence type="ECO:0000313" key="3">
    <source>
        <dbReference type="EMBL" id="BBH50625.1"/>
    </source>
</evidence>
<feature type="domain" description="NAD-dependent epimerase/dehydratase" evidence="2">
    <location>
        <begin position="6"/>
        <end position="219"/>
    </location>
</feature>
<dbReference type="PANTHER" id="PTHR43000">
    <property type="entry name" value="DTDP-D-GLUCOSE 4,6-DEHYDRATASE-RELATED"/>
    <property type="match status" value="1"/>
</dbReference>
<gene>
    <name evidence="3" type="ORF">Pcatena_12120</name>
</gene>
<dbReference type="InterPro" id="IPR001509">
    <property type="entry name" value="Epimerase_deHydtase"/>
</dbReference>
<dbReference type="AlphaFoldDB" id="A0A3G9KAY9"/>
<dbReference type="Pfam" id="PF01370">
    <property type="entry name" value="Epimerase"/>
    <property type="match status" value="1"/>
</dbReference>
<dbReference type="EMBL" id="AP019367">
    <property type="protein sequence ID" value="BBH50625.1"/>
    <property type="molecule type" value="Genomic_DNA"/>
</dbReference>
<evidence type="ECO:0000313" key="4">
    <source>
        <dbReference type="Proteomes" id="UP000273154"/>
    </source>
</evidence>
<dbReference type="RefSeq" id="WP_126422589.1">
    <property type="nucleotide sequence ID" value="NZ_AP019367.1"/>
</dbReference>
<sequence>MSKPLIAVTGANGYIGRHVVEKLKDAGARVIALDLACSEDEADVLWKRADILDDSLDCSAIFEEAPDALIHLAWRNGFKHDAPTHLGDLSAHYRFVCKMNDFGVDHIVCMGTMHEIGYWEGAIDENTPCNPRSLYGVSKDALRRALELEQTRRGFCFQWLRGFYICGDDEKSQSIFGKLLRAARSGETTFPFTTGKNKYDFTTVDQLAGMIAAVALQDEVVGTINCCSGEPMTLAERVEQFIADNGLSINLEYGAFPDRPYDSPGVWGDPAKIRRVLSAVEK</sequence>
<name>A0A3G9KAY9_9ACTN</name>
<evidence type="ECO:0000256" key="1">
    <source>
        <dbReference type="ARBA" id="ARBA00007637"/>
    </source>
</evidence>
<proteinExistence type="inferred from homology"/>
<keyword evidence="4" id="KW-1185">Reference proteome</keyword>
<dbReference type="SUPFAM" id="SSF51735">
    <property type="entry name" value="NAD(P)-binding Rossmann-fold domains"/>
    <property type="match status" value="1"/>
</dbReference>
<dbReference type="GeneID" id="88849346"/>
<dbReference type="KEGG" id="pcat:Pcatena_12120"/>
<protein>
    <submittedName>
        <fullName evidence="3">Nucleoside-diphosphate-sugar epimerase family protein</fullName>
    </submittedName>
</protein>
<reference evidence="4" key="1">
    <citation type="submission" date="2018-11" db="EMBL/GenBank/DDBJ databases">
        <title>Comparative genomics of Parolsenella catena and Libanicoccus massiliensis: Reclassification of Libanicoccus massiliensis as Parolsenella massiliensis comb. nov.</title>
        <authorList>
            <person name="Sakamoto M."/>
            <person name="Ikeyama N."/>
            <person name="Murakami T."/>
            <person name="Mori H."/>
            <person name="Yuki M."/>
            <person name="Ohkuma M."/>
        </authorList>
    </citation>
    <scope>NUCLEOTIDE SEQUENCE [LARGE SCALE GENOMIC DNA]</scope>
    <source>
        <strain evidence="4">JCM 31932</strain>
    </source>
</reference>
<dbReference type="Gene3D" id="3.40.50.720">
    <property type="entry name" value="NAD(P)-binding Rossmann-like Domain"/>
    <property type="match status" value="1"/>
</dbReference>
<organism evidence="3 4">
    <name type="scientific">Parolsenella catena</name>
    <dbReference type="NCBI Taxonomy" id="2003188"/>
    <lineage>
        <taxon>Bacteria</taxon>
        <taxon>Bacillati</taxon>
        <taxon>Actinomycetota</taxon>
        <taxon>Coriobacteriia</taxon>
        <taxon>Coriobacteriales</taxon>
        <taxon>Atopobiaceae</taxon>
        <taxon>Parolsenella</taxon>
    </lineage>
</organism>
<evidence type="ECO:0000259" key="2">
    <source>
        <dbReference type="Pfam" id="PF01370"/>
    </source>
</evidence>
<dbReference type="InterPro" id="IPR036291">
    <property type="entry name" value="NAD(P)-bd_dom_sf"/>
</dbReference>
<comment type="similarity">
    <text evidence="1">Belongs to the NAD(P)-dependent epimerase/dehydratase family.</text>
</comment>
<dbReference type="Proteomes" id="UP000273154">
    <property type="component" value="Chromosome"/>
</dbReference>